<dbReference type="RefSeq" id="WP_216923482.1">
    <property type="nucleotide sequence ID" value="NZ_JAHOPC010000002.1"/>
</dbReference>
<evidence type="ECO:0000256" key="3">
    <source>
        <dbReference type="ARBA" id="ARBA00022692"/>
    </source>
</evidence>
<feature type="domain" description="Major facilitator superfamily (MFS) profile" evidence="7">
    <location>
        <begin position="25"/>
        <end position="411"/>
    </location>
</feature>
<feature type="transmembrane region" description="Helical" evidence="6">
    <location>
        <begin position="292"/>
        <end position="311"/>
    </location>
</feature>
<evidence type="ECO:0000313" key="8">
    <source>
        <dbReference type="EMBL" id="MBU8865690.1"/>
    </source>
</evidence>
<feature type="transmembrane region" description="Helical" evidence="6">
    <location>
        <begin position="22"/>
        <end position="43"/>
    </location>
</feature>
<proteinExistence type="predicted"/>
<evidence type="ECO:0000256" key="1">
    <source>
        <dbReference type="ARBA" id="ARBA00004651"/>
    </source>
</evidence>
<comment type="caution">
    <text evidence="8">The sequence shown here is derived from an EMBL/GenBank/DDBJ whole genome shotgun (WGS) entry which is preliminary data.</text>
</comment>
<evidence type="ECO:0000256" key="4">
    <source>
        <dbReference type="ARBA" id="ARBA00022989"/>
    </source>
</evidence>
<dbReference type="Proteomes" id="UP000824166">
    <property type="component" value="Unassembled WGS sequence"/>
</dbReference>
<dbReference type="CDD" id="cd17324">
    <property type="entry name" value="MFS_NepI_like"/>
    <property type="match status" value="1"/>
</dbReference>
<keyword evidence="5 6" id="KW-0472">Membrane</keyword>
<feature type="transmembrane region" description="Helical" evidence="6">
    <location>
        <begin position="91"/>
        <end position="113"/>
    </location>
</feature>
<evidence type="ECO:0000313" key="9">
    <source>
        <dbReference type="Proteomes" id="UP000824166"/>
    </source>
</evidence>
<keyword evidence="4 6" id="KW-1133">Transmembrane helix</keyword>
<dbReference type="InterPro" id="IPR050189">
    <property type="entry name" value="MFS_Efflux_Transporters"/>
</dbReference>
<dbReference type="EMBL" id="JAHOPC010000002">
    <property type="protein sequence ID" value="MBU8865690.1"/>
    <property type="molecule type" value="Genomic_DNA"/>
</dbReference>
<sequence length="426" mass="44237">MTSSVKPDVTGRHLPANSGERLPVVGLLTLSGAMFISMATEFLPSGLIPQISADFGRSASDVGNMVTVFALTVILTAAPLAILTRRIPRKTIVLISFALIGAGNVVLVLAPSFEFLLGARILGAVGHGAFWTVVAAYPAYLVRPTQLAKAMAITAAGGSVAGVIGTPLGNALGQIFGWRSAFAVLAGLVIVLMLLMVWMLPAVHPHGADTKPPKTGPVGRDKSIPAILIISVLILMVVSAQISFGTYTVVWLLDVVNLAPAGVPVILFVSGIASAVGVAVTGAFYRKFPTGMFLASLATQVGILCAIPVAATMNSQIPVWILITVMGAVFGGIPVMLQTRMMQSASVGARNVAAALQTTAFNVGIGGGAFMGGAVIDHLSLTVLPFWAAICMCVALIAAVIWEIYIKRRPKKPGKKEKEAIDGVHE</sequence>
<dbReference type="PANTHER" id="PTHR43124">
    <property type="entry name" value="PURINE EFFLUX PUMP PBUE"/>
    <property type="match status" value="1"/>
</dbReference>
<keyword evidence="9" id="KW-1185">Reference proteome</keyword>
<evidence type="ECO:0000256" key="5">
    <source>
        <dbReference type="ARBA" id="ARBA00023136"/>
    </source>
</evidence>
<dbReference type="Pfam" id="PF07690">
    <property type="entry name" value="MFS_1"/>
    <property type="match status" value="1"/>
</dbReference>
<keyword evidence="2" id="KW-1003">Cell membrane</keyword>
<evidence type="ECO:0000256" key="2">
    <source>
        <dbReference type="ARBA" id="ARBA00022475"/>
    </source>
</evidence>
<organism evidence="8 9">
    <name type="scientific">Paenarthrobacter aromaticivorans</name>
    <dbReference type="NCBI Taxonomy" id="2849150"/>
    <lineage>
        <taxon>Bacteria</taxon>
        <taxon>Bacillati</taxon>
        <taxon>Actinomycetota</taxon>
        <taxon>Actinomycetes</taxon>
        <taxon>Micrococcales</taxon>
        <taxon>Micrococcaceae</taxon>
        <taxon>Paenarthrobacter</taxon>
    </lineage>
</organism>
<evidence type="ECO:0000259" key="7">
    <source>
        <dbReference type="PROSITE" id="PS50850"/>
    </source>
</evidence>
<accession>A0ABS6I2T0</accession>
<keyword evidence="3 6" id="KW-0812">Transmembrane</keyword>
<feature type="transmembrane region" description="Helical" evidence="6">
    <location>
        <begin position="181"/>
        <end position="203"/>
    </location>
</feature>
<feature type="transmembrane region" description="Helical" evidence="6">
    <location>
        <begin position="119"/>
        <end position="140"/>
    </location>
</feature>
<dbReference type="PANTHER" id="PTHR43124:SF3">
    <property type="entry name" value="CHLORAMPHENICOL EFFLUX PUMP RV0191"/>
    <property type="match status" value="1"/>
</dbReference>
<reference evidence="8 9" key="1">
    <citation type="submission" date="2021-06" db="EMBL/GenBank/DDBJ databases">
        <authorList>
            <person name="Jeong J.W."/>
        </authorList>
    </citation>
    <scope>NUCLEOTIDE SEQUENCE [LARGE SCALE GENOMIC DNA]</scope>
    <source>
        <strain evidence="8 9">MMS21-TAE1-1</strain>
    </source>
</reference>
<feature type="transmembrane region" description="Helical" evidence="6">
    <location>
        <begin position="384"/>
        <end position="406"/>
    </location>
</feature>
<feature type="transmembrane region" description="Helical" evidence="6">
    <location>
        <begin position="265"/>
        <end position="285"/>
    </location>
</feature>
<protein>
    <submittedName>
        <fullName evidence="8">MFS transporter</fullName>
    </submittedName>
</protein>
<feature type="transmembrane region" description="Helical" evidence="6">
    <location>
        <begin position="224"/>
        <end position="253"/>
    </location>
</feature>
<dbReference type="InterPro" id="IPR020846">
    <property type="entry name" value="MFS_dom"/>
</dbReference>
<feature type="transmembrane region" description="Helical" evidence="6">
    <location>
        <begin position="147"/>
        <end position="169"/>
    </location>
</feature>
<name>A0ABS6I2T0_9MICC</name>
<dbReference type="InterPro" id="IPR011701">
    <property type="entry name" value="MFS"/>
</dbReference>
<feature type="transmembrane region" description="Helical" evidence="6">
    <location>
        <begin position="63"/>
        <end position="84"/>
    </location>
</feature>
<gene>
    <name evidence="8" type="ORF">KSW38_05220</name>
</gene>
<feature type="transmembrane region" description="Helical" evidence="6">
    <location>
        <begin position="317"/>
        <end position="337"/>
    </location>
</feature>
<feature type="transmembrane region" description="Helical" evidence="6">
    <location>
        <begin position="349"/>
        <end position="372"/>
    </location>
</feature>
<dbReference type="PROSITE" id="PS50850">
    <property type="entry name" value="MFS"/>
    <property type="match status" value="1"/>
</dbReference>
<comment type="subcellular location">
    <subcellularLocation>
        <location evidence="1">Cell membrane</location>
        <topology evidence="1">Multi-pass membrane protein</topology>
    </subcellularLocation>
</comment>
<evidence type="ECO:0000256" key="6">
    <source>
        <dbReference type="SAM" id="Phobius"/>
    </source>
</evidence>